<accession>L7F1Y2</accession>
<sequence length="54" mass="5597">MSTGPVGPVGHRRGGRALDLSDQLQYLPGGVTSCISFEAYSPARTLANAVTAHL</sequence>
<evidence type="ECO:0000313" key="1">
    <source>
        <dbReference type="EMBL" id="ELP65633.1"/>
    </source>
</evidence>
<gene>
    <name evidence="1" type="ORF">STRTUCAR8_00282</name>
</gene>
<dbReference type="AlphaFoldDB" id="L7F1Y2"/>
<reference evidence="1 2" key="1">
    <citation type="journal article" date="2011" name="Plasmid">
        <title>Streptomyces turgidiscabies Car8 contains a modular pathogenicity island that shares virulence genes with other actinobacterial plant pathogens.</title>
        <authorList>
            <person name="Huguet-Tapia J.C."/>
            <person name="Badger J.H."/>
            <person name="Loria R."/>
            <person name="Pettis G.S."/>
        </authorList>
    </citation>
    <scope>NUCLEOTIDE SEQUENCE [LARGE SCALE GENOMIC DNA]</scope>
    <source>
        <strain evidence="1 2">Car8</strain>
    </source>
</reference>
<evidence type="ECO:0000313" key="2">
    <source>
        <dbReference type="Proteomes" id="UP000010931"/>
    </source>
</evidence>
<feature type="non-terminal residue" evidence="1">
    <location>
        <position position="54"/>
    </location>
</feature>
<protein>
    <submittedName>
        <fullName evidence="1">Uncharacterized protein</fullName>
    </submittedName>
</protein>
<dbReference type="Proteomes" id="UP000010931">
    <property type="component" value="Unassembled WGS sequence"/>
</dbReference>
<keyword evidence="2" id="KW-1185">Reference proteome</keyword>
<organism evidence="1 2">
    <name type="scientific">Streptomyces turgidiscabies (strain Car8)</name>
    <dbReference type="NCBI Taxonomy" id="698760"/>
    <lineage>
        <taxon>Bacteria</taxon>
        <taxon>Bacillati</taxon>
        <taxon>Actinomycetota</taxon>
        <taxon>Actinomycetes</taxon>
        <taxon>Kitasatosporales</taxon>
        <taxon>Streptomycetaceae</taxon>
        <taxon>Streptomyces</taxon>
    </lineage>
</organism>
<proteinExistence type="predicted"/>
<dbReference type="EMBL" id="AEJB01000362">
    <property type="protein sequence ID" value="ELP65633.1"/>
    <property type="molecule type" value="Genomic_DNA"/>
</dbReference>
<comment type="caution">
    <text evidence="1">The sequence shown here is derived from an EMBL/GenBank/DDBJ whole genome shotgun (WGS) entry which is preliminary data.</text>
</comment>
<name>L7F1Y2_STRT8</name>